<evidence type="ECO:0000313" key="2">
    <source>
        <dbReference type="EMBL" id="PNF80019.1"/>
    </source>
</evidence>
<reference evidence="2 3" key="1">
    <citation type="submission" date="2018-01" db="EMBL/GenBank/DDBJ databases">
        <title>Denitrification phenotypes of diverse strains of Pseudomonas stutzeri.</title>
        <authorList>
            <person name="Milligan D.A."/>
            <person name="Bergaust L."/>
            <person name="Bakken L.R."/>
            <person name="Frostegard A."/>
        </authorList>
    </citation>
    <scope>NUCLEOTIDE SEQUENCE [LARGE SCALE GENOMIC DNA]</scope>
    <source>
        <strain evidence="2 3">KC</strain>
    </source>
</reference>
<dbReference type="AlphaFoldDB" id="A0A2N8S054"/>
<name>A0A2N8S054_STUST</name>
<dbReference type="EMBL" id="POUN01000004">
    <property type="protein sequence ID" value="PNF80019.1"/>
    <property type="molecule type" value="Genomic_DNA"/>
</dbReference>
<dbReference type="Pfam" id="PF13986">
    <property type="entry name" value="DUF4224"/>
    <property type="match status" value="1"/>
</dbReference>
<dbReference type="InterPro" id="IPR025319">
    <property type="entry name" value="DUF4224"/>
</dbReference>
<feature type="domain" description="DUF4224" evidence="1">
    <location>
        <begin position="2"/>
        <end position="45"/>
    </location>
</feature>
<dbReference type="OrthoDB" id="6975612at2"/>
<comment type="caution">
    <text evidence="2">The sequence shown here is derived from an EMBL/GenBank/DDBJ whole genome shotgun (WGS) entry which is preliminary data.</text>
</comment>
<evidence type="ECO:0000313" key="3">
    <source>
        <dbReference type="Proteomes" id="UP000235925"/>
    </source>
</evidence>
<sequence length="67" mass="7861">MFLTSEELEQLTGYQKVSAQARWLTREHLPFVRGGDGKLKVLRQVIEQRLGLKPQPKREPQMRLSRT</sequence>
<protein>
    <recommendedName>
        <fullName evidence="1">DUF4224 domain-containing protein</fullName>
    </recommendedName>
</protein>
<gene>
    <name evidence="2" type="ORF">CXK92_15485</name>
</gene>
<evidence type="ECO:0000259" key="1">
    <source>
        <dbReference type="Pfam" id="PF13986"/>
    </source>
</evidence>
<dbReference type="Proteomes" id="UP000235925">
    <property type="component" value="Unassembled WGS sequence"/>
</dbReference>
<dbReference type="RefSeq" id="WP_102825905.1">
    <property type="nucleotide sequence ID" value="NZ_CP139348.1"/>
</dbReference>
<organism evidence="2 3">
    <name type="scientific">Stutzerimonas stutzeri</name>
    <name type="common">Pseudomonas stutzeri</name>
    <dbReference type="NCBI Taxonomy" id="316"/>
    <lineage>
        <taxon>Bacteria</taxon>
        <taxon>Pseudomonadati</taxon>
        <taxon>Pseudomonadota</taxon>
        <taxon>Gammaproteobacteria</taxon>
        <taxon>Pseudomonadales</taxon>
        <taxon>Pseudomonadaceae</taxon>
        <taxon>Stutzerimonas</taxon>
    </lineage>
</organism>
<proteinExistence type="predicted"/>
<accession>A0A2N8S054</accession>